<evidence type="ECO:0000256" key="7">
    <source>
        <dbReference type="ARBA" id="ARBA00023157"/>
    </source>
</evidence>
<dbReference type="Gene3D" id="2.60.120.260">
    <property type="entry name" value="Galactose-binding domain-like"/>
    <property type="match status" value="1"/>
</dbReference>
<dbReference type="SMART" id="SM00607">
    <property type="entry name" value="FTP"/>
    <property type="match status" value="1"/>
</dbReference>
<dbReference type="InterPro" id="IPR051941">
    <property type="entry name" value="BG_Antigen-Binding_Lectin"/>
</dbReference>
<evidence type="ECO:0000256" key="5">
    <source>
        <dbReference type="ARBA" id="ARBA00022734"/>
    </source>
</evidence>
<protein>
    <submittedName>
        <fullName evidence="9">Ranaspumin-3</fullName>
    </submittedName>
</protein>
<dbReference type="EMBL" id="AY226148">
    <property type="protein sequence ID" value="AAP48832.1"/>
    <property type="molecule type" value="mRNA"/>
</dbReference>
<evidence type="ECO:0000259" key="8">
    <source>
        <dbReference type="SMART" id="SM00607"/>
    </source>
</evidence>
<comment type="function">
    <text evidence="1">Acts as a defensive agent. Recognizes blood group fucosylated oligosaccharides including A, B, H and Lewis B-type antigens. Does not recognize Lewis A antigen and has low affinity for monovalent haptens.</text>
</comment>
<comment type="similarity">
    <text evidence="2">Belongs to the fucolectin family.</text>
</comment>
<evidence type="ECO:0000256" key="4">
    <source>
        <dbReference type="ARBA" id="ARBA00022723"/>
    </source>
</evidence>
<dbReference type="AlphaFoldDB" id="B5DCK3"/>
<evidence type="ECO:0000256" key="1">
    <source>
        <dbReference type="ARBA" id="ARBA00002219"/>
    </source>
</evidence>
<dbReference type="GO" id="GO:0046872">
    <property type="term" value="F:metal ion binding"/>
    <property type="evidence" value="ECO:0007669"/>
    <property type="project" value="UniProtKB-KW"/>
</dbReference>
<dbReference type="CAZy" id="CBM47">
    <property type="family name" value="Carbohydrate-Binding Module Family 47"/>
</dbReference>
<keyword evidence="7" id="KW-1015">Disulfide bond</keyword>
<evidence type="ECO:0000256" key="3">
    <source>
        <dbReference type="ARBA" id="ARBA00011233"/>
    </source>
</evidence>
<dbReference type="PANTHER" id="PTHR45713">
    <property type="entry name" value="FTP DOMAIN-CONTAINING PROTEIN"/>
    <property type="match status" value="1"/>
</dbReference>
<evidence type="ECO:0000256" key="6">
    <source>
        <dbReference type="ARBA" id="ARBA00022837"/>
    </source>
</evidence>
<evidence type="ECO:0000313" key="9">
    <source>
        <dbReference type="EMBL" id="AAP48832.1"/>
    </source>
</evidence>
<dbReference type="GO" id="GO:0001868">
    <property type="term" value="P:regulation of complement activation, lectin pathway"/>
    <property type="evidence" value="ECO:0007669"/>
    <property type="project" value="UniProtKB-ARBA"/>
</dbReference>
<proteinExistence type="evidence at transcript level"/>
<feature type="domain" description="Fucolectin tachylectin-4 pentraxin-1" evidence="8">
    <location>
        <begin position="24"/>
        <end position="169"/>
    </location>
</feature>
<name>B5DCK3_ENGPU</name>
<comment type="subunit">
    <text evidence="3">Homotrimer.</text>
</comment>
<dbReference type="GO" id="GO:0042806">
    <property type="term" value="F:fucose binding"/>
    <property type="evidence" value="ECO:0007669"/>
    <property type="project" value="UniProtKB-ARBA"/>
</dbReference>
<keyword evidence="5" id="KW-0430">Lectin</keyword>
<sequence>MIDPTGLVQILLLEQVVHKIPPGNINLARTGIATQDSDYTASAVPSEARLAIDGNRNSDFNQKSCSHTGGNEPAWWRLELKKKSKISVVVIAIRSDCCMDRFKGAELRIGNSQDATVNPICGKVSAVKGSNYLFCCDGMEGKYISVVIPDRHEFLSLCEVEVYGAKPIEGTHCK</sequence>
<organism evidence="9">
    <name type="scientific">Engystomops pustulosus</name>
    <name type="common">Tungara frog</name>
    <name type="synonym">Physalaemus pustulosus</name>
    <dbReference type="NCBI Taxonomy" id="76066"/>
    <lineage>
        <taxon>Eukaryota</taxon>
        <taxon>Metazoa</taxon>
        <taxon>Chordata</taxon>
        <taxon>Craniata</taxon>
        <taxon>Vertebrata</taxon>
        <taxon>Euteleostomi</taxon>
        <taxon>Amphibia</taxon>
        <taxon>Batrachia</taxon>
        <taxon>Anura</taxon>
        <taxon>Neobatrachia</taxon>
        <taxon>Hyloidea</taxon>
        <taxon>Leptodactylidae</taxon>
        <taxon>Leiuperinae</taxon>
        <taxon>Engystomops</taxon>
    </lineage>
</organism>
<reference evidence="9" key="1">
    <citation type="journal article" date="2009" name="Proc. R. Soc. B">
        <title>Foam nest components of the tungara frog: a cocktail of proteins conferring physical and biological resilience.</title>
        <authorList>
            <person name="Fleming R.I."/>
            <person name="Mackenzie C.D."/>
            <person name="Cooper A."/>
            <person name="Kennedy M.W."/>
        </authorList>
    </citation>
    <scope>NUCLEOTIDE SEQUENCE</scope>
    <source>
        <tissue evidence="9">Oviduct gland</tissue>
    </source>
</reference>
<keyword evidence="6" id="KW-0106">Calcium</keyword>
<dbReference type="PANTHER" id="PTHR45713:SF11">
    <property type="entry name" value="FUCOLECTIN TACHYLECTIN-4 PENTRAXIN-1 DOMAIN-CONTAINING PROTEIN"/>
    <property type="match status" value="1"/>
</dbReference>
<accession>B5DCK3</accession>
<gene>
    <name evidence="9" type="primary">rsn-3</name>
</gene>
<dbReference type="SMR" id="B5DCK3"/>
<dbReference type="GO" id="GO:0010185">
    <property type="term" value="P:regulation of cellular defense response"/>
    <property type="evidence" value="ECO:0007669"/>
    <property type="project" value="UniProtKB-ARBA"/>
</dbReference>
<dbReference type="InterPro" id="IPR008979">
    <property type="entry name" value="Galactose-bd-like_sf"/>
</dbReference>
<dbReference type="SUPFAM" id="SSF49785">
    <property type="entry name" value="Galactose-binding domain-like"/>
    <property type="match status" value="1"/>
</dbReference>
<dbReference type="InterPro" id="IPR006585">
    <property type="entry name" value="FTP1"/>
</dbReference>
<evidence type="ECO:0000256" key="2">
    <source>
        <dbReference type="ARBA" id="ARBA00010147"/>
    </source>
</evidence>
<dbReference type="Pfam" id="PF22633">
    <property type="entry name" value="F5_F8_type_C_2"/>
    <property type="match status" value="1"/>
</dbReference>
<keyword evidence="4" id="KW-0479">Metal-binding</keyword>